<dbReference type="PROSITE" id="PS01047">
    <property type="entry name" value="HMA_1"/>
    <property type="match status" value="1"/>
</dbReference>
<dbReference type="OrthoDB" id="677920at2"/>
<protein>
    <submittedName>
        <fullName evidence="3">Copper chaperone</fullName>
    </submittedName>
</protein>
<evidence type="ECO:0000256" key="1">
    <source>
        <dbReference type="ARBA" id="ARBA00022723"/>
    </source>
</evidence>
<dbReference type="Gene3D" id="3.30.70.100">
    <property type="match status" value="1"/>
</dbReference>
<keyword evidence="1" id="KW-0479">Metal-binding</keyword>
<reference evidence="3 4" key="1">
    <citation type="submission" date="2019-01" db="EMBL/GenBank/DDBJ databases">
        <authorList>
            <person name="Chen W.-M."/>
        </authorList>
    </citation>
    <scope>NUCLEOTIDE SEQUENCE [LARGE SCALE GENOMIC DNA]</scope>
    <source>
        <strain evidence="3 4">FSY-15</strain>
    </source>
</reference>
<dbReference type="RefSeq" id="WP_127804976.1">
    <property type="nucleotide sequence ID" value="NZ_SACY01000005.1"/>
</dbReference>
<dbReference type="CDD" id="cd00371">
    <property type="entry name" value="HMA"/>
    <property type="match status" value="1"/>
</dbReference>
<feature type="domain" description="HMA" evidence="2">
    <location>
        <begin position="1"/>
        <end position="65"/>
    </location>
</feature>
<dbReference type="InterPro" id="IPR036163">
    <property type="entry name" value="HMA_dom_sf"/>
</dbReference>
<dbReference type="SUPFAM" id="SSF55008">
    <property type="entry name" value="HMA, heavy metal-associated domain"/>
    <property type="match status" value="1"/>
</dbReference>
<organism evidence="3 4">
    <name type="scientific">Sandaracinomonas limnophila</name>
    <dbReference type="NCBI Taxonomy" id="1862386"/>
    <lineage>
        <taxon>Bacteria</taxon>
        <taxon>Pseudomonadati</taxon>
        <taxon>Bacteroidota</taxon>
        <taxon>Cytophagia</taxon>
        <taxon>Cytophagales</taxon>
        <taxon>Flectobacillaceae</taxon>
        <taxon>Sandaracinomonas</taxon>
    </lineage>
</organism>
<evidence type="ECO:0000313" key="3">
    <source>
        <dbReference type="EMBL" id="RVU23426.1"/>
    </source>
</evidence>
<name>A0A437PMA9_9BACT</name>
<dbReference type="InterPro" id="IPR017969">
    <property type="entry name" value="Heavy-metal-associated_CS"/>
</dbReference>
<sequence>MKYSAELQNIKCGGCISSVKDNLSKLAGVATVEVDLTSKILSLEGEDFDILEIESKLKEIGYPVI</sequence>
<dbReference type="Pfam" id="PF00403">
    <property type="entry name" value="HMA"/>
    <property type="match status" value="1"/>
</dbReference>
<comment type="caution">
    <text evidence="3">The sequence shown here is derived from an EMBL/GenBank/DDBJ whole genome shotgun (WGS) entry which is preliminary data.</text>
</comment>
<dbReference type="InterPro" id="IPR006121">
    <property type="entry name" value="HMA_dom"/>
</dbReference>
<accession>A0A437PMA9</accession>
<dbReference type="GO" id="GO:0046872">
    <property type="term" value="F:metal ion binding"/>
    <property type="evidence" value="ECO:0007669"/>
    <property type="project" value="UniProtKB-KW"/>
</dbReference>
<dbReference type="AlphaFoldDB" id="A0A437PMA9"/>
<gene>
    <name evidence="3" type="ORF">EOJ36_10100</name>
</gene>
<evidence type="ECO:0000313" key="4">
    <source>
        <dbReference type="Proteomes" id="UP000282832"/>
    </source>
</evidence>
<dbReference type="PROSITE" id="PS50846">
    <property type="entry name" value="HMA_2"/>
    <property type="match status" value="1"/>
</dbReference>
<evidence type="ECO:0000259" key="2">
    <source>
        <dbReference type="PROSITE" id="PS50846"/>
    </source>
</evidence>
<proteinExistence type="predicted"/>
<dbReference type="Proteomes" id="UP000282832">
    <property type="component" value="Unassembled WGS sequence"/>
</dbReference>
<keyword evidence="4" id="KW-1185">Reference proteome</keyword>
<dbReference type="EMBL" id="SACY01000005">
    <property type="protein sequence ID" value="RVU23426.1"/>
    <property type="molecule type" value="Genomic_DNA"/>
</dbReference>